<reference evidence="3 4" key="1">
    <citation type="journal article" date="2019" name="Int. J. Syst. Evol. Microbiol.">
        <title>The Global Catalogue of Microorganisms (GCM) 10K type strain sequencing project: providing services to taxonomists for standard genome sequencing and annotation.</title>
        <authorList>
            <consortium name="The Broad Institute Genomics Platform"/>
            <consortium name="The Broad Institute Genome Sequencing Center for Infectious Disease"/>
            <person name="Wu L."/>
            <person name="Ma J."/>
        </authorList>
    </citation>
    <scope>NUCLEOTIDE SEQUENCE [LARGE SCALE GENOMIC DNA]</scope>
    <source>
        <strain evidence="3 4">LMG 29247</strain>
    </source>
</reference>
<dbReference type="InterPro" id="IPR044855">
    <property type="entry name" value="CoA-Trfase_III_dom3_sf"/>
</dbReference>
<keyword evidence="4" id="KW-1185">Reference proteome</keyword>
<dbReference type="RefSeq" id="WP_273738326.1">
    <property type="nucleotide sequence ID" value="NZ_JAQIVI010000137.1"/>
</dbReference>
<dbReference type="Gene3D" id="3.40.50.10540">
    <property type="entry name" value="Crotonobetainyl-coa:carnitine coa-transferase, domain 1"/>
    <property type="match status" value="1"/>
</dbReference>
<dbReference type="PANTHER" id="PTHR48207:SF3">
    <property type="entry name" value="SUCCINATE--HYDROXYMETHYLGLUTARATE COA-TRANSFERASE"/>
    <property type="match status" value="1"/>
</dbReference>
<protein>
    <submittedName>
        <fullName evidence="3">CaiB/BaiF CoA transferase family protein</fullName>
    </submittedName>
</protein>
<name>A0ABD5SQC5_9EURY</name>
<gene>
    <name evidence="3" type="ORF">ACFQE6_09900</name>
</gene>
<accession>A0ABD5SQC5</accession>
<feature type="compositionally biased region" description="Basic and acidic residues" evidence="2">
    <location>
        <begin position="364"/>
        <end position="381"/>
    </location>
</feature>
<dbReference type="InterPro" id="IPR003673">
    <property type="entry name" value="CoA-Trfase_fam_III"/>
</dbReference>
<dbReference type="EMBL" id="JBHSWV010000137">
    <property type="protein sequence ID" value="MFC6765295.1"/>
    <property type="molecule type" value="Genomic_DNA"/>
</dbReference>
<evidence type="ECO:0000256" key="2">
    <source>
        <dbReference type="SAM" id="MobiDB-lite"/>
    </source>
</evidence>
<sequence length="401" mass="43888">MDARPLADITLVDASQGVAGPTAGVIFADLGADVIAVEPPGGKTARHYRGGIPMPNVARNKRSVVLDLKTPEGVAALHDLVEDADAFIHNNRPEKNAGLGCDYDTLAGINPQLVYCSVTGYGEAGLYSDRPAVDPLAQAISGMMWSTGEPDRTPSRISVSVSDYATGIYAAFAMLTAIRHARRTDQGQKVETSLFDTAAGFMGHWYTLYDKTGEQPHRQGDSWDTYAPAGIFETATGPIYLATPFQFLWERVPEAIDRPDLLEDPRFASNEKRLEYRDVLTEELESAFVEYDRDELLERLLAADVPASELKTVAEAAHDEHLHERGTLKRIKDVNGDEVIATTSPVRYSKTPVEVEHGPPQLGEHTHEVLSEHGLSEEEINRCSSPTTETESGRSDRRSGE</sequence>
<keyword evidence="1 3" id="KW-0808">Transferase</keyword>
<dbReference type="InterPro" id="IPR023606">
    <property type="entry name" value="CoA-Trfase_III_dom_1_sf"/>
</dbReference>
<feature type="compositionally biased region" description="Basic and acidic residues" evidence="2">
    <location>
        <begin position="391"/>
        <end position="401"/>
    </location>
</feature>
<proteinExistence type="predicted"/>
<dbReference type="Pfam" id="PF02515">
    <property type="entry name" value="CoA_transf_3"/>
    <property type="match status" value="1"/>
</dbReference>
<comment type="caution">
    <text evidence="3">The sequence shown here is derived from an EMBL/GenBank/DDBJ whole genome shotgun (WGS) entry which is preliminary data.</text>
</comment>
<evidence type="ECO:0000313" key="3">
    <source>
        <dbReference type="EMBL" id="MFC6765295.1"/>
    </source>
</evidence>
<organism evidence="3 4">
    <name type="scientific">Natrinema soli</name>
    <dbReference type="NCBI Taxonomy" id="1930624"/>
    <lineage>
        <taxon>Archaea</taxon>
        <taxon>Methanobacteriati</taxon>
        <taxon>Methanobacteriota</taxon>
        <taxon>Stenosarchaea group</taxon>
        <taxon>Halobacteria</taxon>
        <taxon>Halobacteriales</taxon>
        <taxon>Natrialbaceae</taxon>
        <taxon>Natrinema</taxon>
    </lineage>
</organism>
<dbReference type="InterPro" id="IPR050483">
    <property type="entry name" value="CoA-transferase_III_domain"/>
</dbReference>
<dbReference type="Proteomes" id="UP001596383">
    <property type="component" value="Unassembled WGS sequence"/>
</dbReference>
<dbReference type="GO" id="GO:0016740">
    <property type="term" value="F:transferase activity"/>
    <property type="evidence" value="ECO:0007669"/>
    <property type="project" value="UniProtKB-KW"/>
</dbReference>
<feature type="region of interest" description="Disordered" evidence="2">
    <location>
        <begin position="351"/>
        <end position="401"/>
    </location>
</feature>
<dbReference type="PANTHER" id="PTHR48207">
    <property type="entry name" value="SUCCINATE--HYDROXYMETHYLGLUTARATE COA-TRANSFERASE"/>
    <property type="match status" value="1"/>
</dbReference>
<dbReference type="AlphaFoldDB" id="A0ABD5SQC5"/>
<dbReference type="Gene3D" id="3.30.1540.10">
    <property type="entry name" value="formyl-coa transferase, domain 3"/>
    <property type="match status" value="1"/>
</dbReference>
<evidence type="ECO:0000313" key="4">
    <source>
        <dbReference type="Proteomes" id="UP001596383"/>
    </source>
</evidence>
<dbReference type="SUPFAM" id="SSF89796">
    <property type="entry name" value="CoA-transferase family III (CaiB/BaiF)"/>
    <property type="match status" value="1"/>
</dbReference>
<evidence type="ECO:0000256" key="1">
    <source>
        <dbReference type="ARBA" id="ARBA00022679"/>
    </source>
</evidence>